<dbReference type="EMBL" id="SDMP01000010">
    <property type="protein sequence ID" value="RYR33390.1"/>
    <property type="molecule type" value="Genomic_DNA"/>
</dbReference>
<evidence type="ECO:0000313" key="3">
    <source>
        <dbReference type="Proteomes" id="UP000289738"/>
    </source>
</evidence>
<feature type="region of interest" description="Disordered" evidence="1">
    <location>
        <begin position="118"/>
        <end position="155"/>
    </location>
</feature>
<proteinExistence type="predicted"/>
<accession>A0A445B3Z3</accession>
<protein>
    <submittedName>
        <fullName evidence="2">Uncharacterized protein</fullName>
    </submittedName>
</protein>
<evidence type="ECO:0000256" key="1">
    <source>
        <dbReference type="SAM" id="MobiDB-lite"/>
    </source>
</evidence>
<reference evidence="2 3" key="1">
    <citation type="submission" date="2019-01" db="EMBL/GenBank/DDBJ databases">
        <title>Sequencing of cultivated peanut Arachis hypogaea provides insights into genome evolution and oil improvement.</title>
        <authorList>
            <person name="Chen X."/>
        </authorList>
    </citation>
    <scope>NUCLEOTIDE SEQUENCE [LARGE SCALE GENOMIC DNA]</scope>
    <source>
        <strain evidence="3">cv. Fuhuasheng</strain>
        <tissue evidence="2">Leaves</tissue>
    </source>
</reference>
<dbReference type="AlphaFoldDB" id="A0A445B3Z3"/>
<comment type="caution">
    <text evidence="2">The sequence shown here is derived from an EMBL/GenBank/DDBJ whole genome shotgun (WGS) entry which is preliminary data.</text>
</comment>
<gene>
    <name evidence="2" type="ORF">Ahy_A10g047974</name>
</gene>
<organism evidence="2 3">
    <name type="scientific">Arachis hypogaea</name>
    <name type="common">Peanut</name>
    <dbReference type="NCBI Taxonomy" id="3818"/>
    <lineage>
        <taxon>Eukaryota</taxon>
        <taxon>Viridiplantae</taxon>
        <taxon>Streptophyta</taxon>
        <taxon>Embryophyta</taxon>
        <taxon>Tracheophyta</taxon>
        <taxon>Spermatophyta</taxon>
        <taxon>Magnoliopsida</taxon>
        <taxon>eudicotyledons</taxon>
        <taxon>Gunneridae</taxon>
        <taxon>Pentapetalae</taxon>
        <taxon>rosids</taxon>
        <taxon>fabids</taxon>
        <taxon>Fabales</taxon>
        <taxon>Fabaceae</taxon>
        <taxon>Papilionoideae</taxon>
        <taxon>50 kb inversion clade</taxon>
        <taxon>dalbergioids sensu lato</taxon>
        <taxon>Dalbergieae</taxon>
        <taxon>Pterocarpus clade</taxon>
        <taxon>Arachis</taxon>
    </lineage>
</organism>
<name>A0A445B3Z3_ARAHY</name>
<evidence type="ECO:0000313" key="2">
    <source>
        <dbReference type="EMBL" id="RYR33390.1"/>
    </source>
</evidence>
<sequence length="408" mass="46438">MKRLHKGVLVVDDSFCFPRMKEKKANIPKARIPSTEAYYDSSKIMPEVNLESENDHVFQTQTKQSSVNKPNDSIFHVGVEEESFSDSAQLQMIVVWKETHSQSEPLEIVPLQVCLPPSETRAPSPMESELIPPNTPQPHQPADGTPIGPATPSKIQPVPQATVALMMMARAFEKFETPAKRTEVSGDLKEKCFLWATNIKTYADGSTNEWESMLILNAQQPMEITKGYFASLKAGTHIEAENMALGNHEGGEFLHLKTKKPFDIQDYSIFIPYLDMQKLASHPYELGVVRFKIRCVIASLGYNQEYVISKTRVFVGGNLSFDCAVYIMKWLEILELKNIKKDKYDWENWTRVEVDHFRVEYASHILFHEMNQDRDRAIQESEAIRLSKPSTTLLSPYCQLGSDDIDTD</sequence>
<keyword evidence="3" id="KW-1185">Reference proteome</keyword>
<dbReference type="Proteomes" id="UP000289738">
    <property type="component" value="Chromosome A10"/>
</dbReference>